<gene>
    <name evidence="8" type="ORF">AB0H04_33395</name>
</gene>
<keyword evidence="9" id="KW-1185">Reference proteome</keyword>
<evidence type="ECO:0000259" key="7">
    <source>
        <dbReference type="Pfam" id="PF19290"/>
    </source>
</evidence>
<dbReference type="InterPro" id="IPR045570">
    <property type="entry name" value="Metalloprtase-TldD/E_cen_dom"/>
</dbReference>
<name>A0ABV3AIA8_9ACTN</name>
<feature type="domain" description="Metalloprotease TldD/E central" evidence="7">
    <location>
        <begin position="115"/>
        <end position="202"/>
    </location>
</feature>
<keyword evidence="4" id="KW-0482">Metalloprotease</keyword>
<proteinExistence type="inferred from homology"/>
<evidence type="ECO:0000256" key="3">
    <source>
        <dbReference type="ARBA" id="ARBA00022801"/>
    </source>
</evidence>
<organism evidence="8 9">
    <name type="scientific">Streptomyces flaveolus</name>
    <dbReference type="NCBI Taxonomy" id="67297"/>
    <lineage>
        <taxon>Bacteria</taxon>
        <taxon>Bacillati</taxon>
        <taxon>Actinomycetota</taxon>
        <taxon>Actinomycetes</taxon>
        <taxon>Kitasatosporales</taxon>
        <taxon>Streptomycetaceae</taxon>
        <taxon>Streptomyces</taxon>
    </lineage>
</organism>
<accession>A0ABV3AIA8</accession>
<keyword evidence="3" id="KW-0378">Hydrolase</keyword>
<reference evidence="8 9" key="1">
    <citation type="submission" date="2024-06" db="EMBL/GenBank/DDBJ databases">
        <title>The Natural Products Discovery Center: Release of the First 8490 Sequenced Strains for Exploring Actinobacteria Biosynthetic Diversity.</title>
        <authorList>
            <person name="Kalkreuter E."/>
            <person name="Kautsar S.A."/>
            <person name="Yang D."/>
            <person name="Bader C.D."/>
            <person name="Teijaro C.N."/>
            <person name="Fluegel L."/>
            <person name="Davis C.M."/>
            <person name="Simpson J.R."/>
            <person name="Lauterbach L."/>
            <person name="Steele A.D."/>
            <person name="Gui C."/>
            <person name="Meng S."/>
            <person name="Li G."/>
            <person name="Viehrig K."/>
            <person name="Ye F."/>
            <person name="Su P."/>
            <person name="Kiefer A.F."/>
            <person name="Nichols A."/>
            <person name="Cepeda A.J."/>
            <person name="Yan W."/>
            <person name="Fan B."/>
            <person name="Jiang Y."/>
            <person name="Adhikari A."/>
            <person name="Zheng C.-J."/>
            <person name="Schuster L."/>
            <person name="Cowan T.M."/>
            <person name="Smanski M.J."/>
            <person name="Chevrette M.G."/>
            <person name="De Carvalho L.P.S."/>
            <person name="Shen B."/>
        </authorList>
    </citation>
    <scope>NUCLEOTIDE SEQUENCE [LARGE SCALE GENOMIC DNA]</scope>
    <source>
        <strain evidence="8 9">NPDC020594</strain>
    </source>
</reference>
<dbReference type="Gene3D" id="3.30.2290.10">
    <property type="entry name" value="PmbA/TldD superfamily"/>
    <property type="match status" value="1"/>
</dbReference>
<dbReference type="Pfam" id="PF19290">
    <property type="entry name" value="PmbA_TldD_2nd"/>
    <property type="match status" value="1"/>
</dbReference>
<evidence type="ECO:0000313" key="9">
    <source>
        <dbReference type="Proteomes" id="UP001551011"/>
    </source>
</evidence>
<dbReference type="EMBL" id="JBFAEG010000029">
    <property type="protein sequence ID" value="MEU5711696.1"/>
    <property type="molecule type" value="Genomic_DNA"/>
</dbReference>
<dbReference type="InterPro" id="IPR051463">
    <property type="entry name" value="Peptidase_U62_metallo"/>
</dbReference>
<dbReference type="Proteomes" id="UP001551011">
    <property type="component" value="Unassembled WGS sequence"/>
</dbReference>
<evidence type="ECO:0000256" key="4">
    <source>
        <dbReference type="ARBA" id="ARBA00023049"/>
    </source>
</evidence>
<evidence type="ECO:0000259" key="5">
    <source>
        <dbReference type="Pfam" id="PF01523"/>
    </source>
</evidence>
<comment type="similarity">
    <text evidence="1">Belongs to the peptidase U62 family.</text>
</comment>
<dbReference type="Pfam" id="PF01523">
    <property type="entry name" value="PmbA_TldD_1st"/>
    <property type="match status" value="1"/>
</dbReference>
<dbReference type="Pfam" id="PF19289">
    <property type="entry name" value="PmbA_TldD_3rd"/>
    <property type="match status" value="1"/>
</dbReference>
<dbReference type="InterPro" id="IPR045569">
    <property type="entry name" value="Metalloprtase-TldD/E_C"/>
</dbReference>
<evidence type="ECO:0000256" key="1">
    <source>
        <dbReference type="ARBA" id="ARBA00005836"/>
    </source>
</evidence>
<dbReference type="SUPFAM" id="SSF111283">
    <property type="entry name" value="Putative modulator of DNA gyrase, PmbA/TldD"/>
    <property type="match status" value="1"/>
</dbReference>
<feature type="domain" description="Metalloprotease TldD/E N-terminal" evidence="5">
    <location>
        <begin position="19"/>
        <end position="83"/>
    </location>
</feature>
<sequence length="488" mass="51588">MKDTAETVLGLLPRDVAYADVRVVDRTHELVLVEHNGPGDVMRETSLGVGVRVVVGGHWGFAATHRLDLEGLNAAVTEAVAQARAAGGGGGGGAKIPLGQPVTTRARWSSPMVVDPFTVSLSTKLDLLDAAVAEARTAGPLVRQIEASMDFFRDDKVFANTEGALIEQTITESGGGLMVVASDGDDVQRRSFPQAVPRSIRGQRGHFATAGYEHIPALRLVEEAARVGAEAVALLSAPQCPDETTTLVVTGAQLAMVLHECAGHPMEADRALGSEVSLAGGTYASPDRRGTFRFGSPLVSVHADATIPGALGSYAFDDEGVAAQRTELVKDGIFTGYLSGRESAAALGQESSGAARADGWQRIPLVRMTNLCLEPGDSSLAEMIATTKRGVLMDMTKSVSIDDQRLSFRLGAEAGWEIRDGRLGRLLKNCTYSGVTPRFWAGCDSLGNQDEFQVHGIPSCNKGEPLQVAHIGHGTVPARFRDVQIGTR</sequence>
<evidence type="ECO:0000259" key="6">
    <source>
        <dbReference type="Pfam" id="PF19289"/>
    </source>
</evidence>
<dbReference type="InterPro" id="IPR035068">
    <property type="entry name" value="TldD/PmbA_N"/>
</dbReference>
<keyword evidence="2" id="KW-0645">Protease</keyword>
<protein>
    <submittedName>
        <fullName evidence="8">TldD/PmbA family protein</fullName>
    </submittedName>
</protein>
<comment type="caution">
    <text evidence="8">The sequence shown here is derived from an EMBL/GenBank/DDBJ whole genome shotgun (WGS) entry which is preliminary data.</text>
</comment>
<feature type="domain" description="Metalloprotease TldD/E C-terminal" evidence="6">
    <location>
        <begin position="246"/>
        <end position="454"/>
    </location>
</feature>
<dbReference type="RefSeq" id="WP_051847901.1">
    <property type="nucleotide sequence ID" value="NZ_JBFAEG010000029.1"/>
</dbReference>
<evidence type="ECO:0000313" key="8">
    <source>
        <dbReference type="EMBL" id="MEU5711696.1"/>
    </source>
</evidence>
<dbReference type="InterPro" id="IPR002510">
    <property type="entry name" value="Metalloprtase-TldD/E_N"/>
</dbReference>
<dbReference type="PANTHER" id="PTHR30624:SF10">
    <property type="entry name" value="CONSERVED PROTEIN"/>
    <property type="match status" value="1"/>
</dbReference>
<dbReference type="PANTHER" id="PTHR30624">
    <property type="entry name" value="UNCHARACTERIZED PROTEIN TLDD AND PMBA"/>
    <property type="match status" value="1"/>
</dbReference>
<dbReference type="InterPro" id="IPR036059">
    <property type="entry name" value="TldD/PmbA_sf"/>
</dbReference>
<evidence type="ECO:0000256" key="2">
    <source>
        <dbReference type="ARBA" id="ARBA00022670"/>
    </source>
</evidence>